<comment type="caution">
    <text evidence="2">The sequence shown here is derived from an EMBL/GenBank/DDBJ whole genome shotgun (WGS) entry which is preliminary data.</text>
</comment>
<feature type="signal peptide" evidence="1">
    <location>
        <begin position="1"/>
        <end position="23"/>
    </location>
</feature>
<protein>
    <recommendedName>
        <fullName evidence="4">Cytochrome c domain-containing protein</fullName>
    </recommendedName>
</protein>
<dbReference type="PROSITE" id="PS51257">
    <property type="entry name" value="PROKAR_LIPOPROTEIN"/>
    <property type="match status" value="1"/>
</dbReference>
<feature type="chain" id="PRO_5021806598" description="Cytochrome c domain-containing protein" evidence="1">
    <location>
        <begin position="24"/>
        <end position="124"/>
    </location>
</feature>
<accession>A0A561Q483</accession>
<sequence>MRRITIFLFMSLLLAAACKNEQAPSPVSGGVNCDVAKITTSYALAAIQTNCTNRGCHPGGNSPAVADFSTATTLKSYINTHRSTFELRAIGSLADMPQSQGFPALSQGMKDSIACWIAHGLPDQ</sequence>
<keyword evidence="1" id="KW-0732">Signal</keyword>
<name>A0A561Q483_9BACT</name>
<evidence type="ECO:0000313" key="2">
    <source>
        <dbReference type="EMBL" id="TWF45180.1"/>
    </source>
</evidence>
<gene>
    <name evidence="2" type="ORF">FHW36_1011107</name>
</gene>
<keyword evidence="3" id="KW-1185">Reference proteome</keyword>
<reference evidence="2 3" key="1">
    <citation type="submission" date="2019-06" db="EMBL/GenBank/DDBJ databases">
        <title>Sorghum-associated microbial communities from plants grown in Nebraska, USA.</title>
        <authorList>
            <person name="Schachtman D."/>
        </authorList>
    </citation>
    <scope>NUCLEOTIDE SEQUENCE [LARGE SCALE GENOMIC DNA]</scope>
    <source>
        <strain evidence="2 3">1209</strain>
    </source>
</reference>
<organism evidence="2 3">
    <name type="scientific">Chitinophaga polysaccharea</name>
    <dbReference type="NCBI Taxonomy" id="1293035"/>
    <lineage>
        <taxon>Bacteria</taxon>
        <taxon>Pseudomonadati</taxon>
        <taxon>Bacteroidota</taxon>
        <taxon>Chitinophagia</taxon>
        <taxon>Chitinophagales</taxon>
        <taxon>Chitinophagaceae</taxon>
        <taxon>Chitinophaga</taxon>
    </lineage>
</organism>
<proteinExistence type="predicted"/>
<evidence type="ECO:0000256" key="1">
    <source>
        <dbReference type="SAM" id="SignalP"/>
    </source>
</evidence>
<dbReference type="Proteomes" id="UP000320811">
    <property type="component" value="Unassembled WGS sequence"/>
</dbReference>
<evidence type="ECO:0008006" key="4">
    <source>
        <dbReference type="Google" id="ProtNLM"/>
    </source>
</evidence>
<evidence type="ECO:0000313" key="3">
    <source>
        <dbReference type="Proteomes" id="UP000320811"/>
    </source>
</evidence>
<dbReference type="EMBL" id="VIWO01000001">
    <property type="protein sequence ID" value="TWF45180.1"/>
    <property type="molecule type" value="Genomic_DNA"/>
</dbReference>
<dbReference type="AlphaFoldDB" id="A0A561Q483"/>